<protein>
    <recommendedName>
        <fullName evidence="1">Retrovirus-related Pol polyprotein from transposon TNT 1-94-like beta-barrel domain-containing protein</fullName>
    </recommendedName>
</protein>
<dbReference type="AlphaFoldDB" id="A0AAV2GBE7"/>
<evidence type="ECO:0000259" key="1">
    <source>
        <dbReference type="Pfam" id="PF22936"/>
    </source>
</evidence>
<name>A0AAV2GBE7_9ROSI</name>
<proteinExistence type="predicted"/>
<organism evidence="2 3">
    <name type="scientific">Linum trigynum</name>
    <dbReference type="NCBI Taxonomy" id="586398"/>
    <lineage>
        <taxon>Eukaryota</taxon>
        <taxon>Viridiplantae</taxon>
        <taxon>Streptophyta</taxon>
        <taxon>Embryophyta</taxon>
        <taxon>Tracheophyta</taxon>
        <taxon>Spermatophyta</taxon>
        <taxon>Magnoliopsida</taxon>
        <taxon>eudicotyledons</taxon>
        <taxon>Gunneridae</taxon>
        <taxon>Pentapetalae</taxon>
        <taxon>rosids</taxon>
        <taxon>fabids</taxon>
        <taxon>Malpighiales</taxon>
        <taxon>Linaceae</taxon>
        <taxon>Linum</taxon>
    </lineage>
</organism>
<dbReference type="PANTHER" id="PTHR34222">
    <property type="entry name" value="GAG_PRE-INTEGRS DOMAIN-CONTAINING PROTEIN"/>
    <property type="match status" value="1"/>
</dbReference>
<dbReference type="Pfam" id="PF22936">
    <property type="entry name" value="Pol_BBD"/>
    <property type="match status" value="1"/>
</dbReference>
<accession>A0AAV2GBE7</accession>
<dbReference type="InterPro" id="IPR054722">
    <property type="entry name" value="PolX-like_BBD"/>
</dbReference>
<feature type="domain" description="Retrovirus-related Pol polyprotein from transposon TNT 1-94-like beta-barrel" evidence="1">
    <location>
        <begin position="283"/>
        <end position="351"/>
    </location>
</feature>
<keyword evidence="3" id="KW-1185">Reference proteome</keyword>
<dbReference type="Proteomes" id="UP001497516">
    <property type="component" value="Chromosome 8"/>
</dbReference>
<dbReference type="EMBL" id="OZ034821">
    <property type="protein sequence ID" value="CAL1407048.1"/>
    <property type="molecule type" value="Genomic_DNA"/>
</dbReference>
<gene>
    <name evidence="2" type="ORF">LTRI10_LOCUS46737</name>
</gene>
<dbReference type="PANTHER" id="PTHR34222:SF100">
    <property type="entry name" value="CCHC-TYPE DOMAIN-CONTAINING PROTEIN"/>
    <property type="match status" value="1"/>
</dbReference>
<reference evidence="2 3" key="1">
    <citation type="submission" date="2024-04" db="EMBL/GenBank/DDBJ databases">
        <authorList>
            <person name="Fracassetti M."/>
        </authorList>
    </citation>
    <scope>NUCLEOTIDE SEQUENCE [LARGE SCALE GENOMIC DNA]</scope>
</reference>
<evidence type="ECO:0000313" key="3">
    <source>
        <dbReference type="Proteomes" id="UP001497516"/>
    </source>
</evidence>
<sequence length="351" mass="37946">MDIGTGLSLRRFDTASEMWTHICAIHSQNNSSRQFELESEIALFTQGDRDIRTYYQTLVTKWTEQDMLAASVSDTLATAATLHDRDRSCLMQFLMKLRPEFEAIRASIRHRNVTSIDDALGELFREETRLRSLSKLDGQSDSAFAVGSAGGSRPHFQRGNTGHLTCHYFHEVGHIQPYCKQNNFCIYYKKSHFLECKAAARRNKSGSSTGSRGAPSTGGPAGAGCAVIPAAAASHSSALAPPSAALTQANVRRMVAEALQEALPSALNSAFSTGGGSGISSRWLIDSAAFNHMTNARSHFSTLNTRLTPSLQVANGSWLPTHGVGTATMGRVSLPNTLYVPKLVPQLVSVG</sequence>
<evidence type="ECO:0000313" key="2">
    <source>
        <dbReference type="EMBL" id="CAL1407048.1"/>
    </source>
</evidence>